<comment type="subcellular location">
    <subcellularLocation>
        <location evidence="9 10">Cytoplasm</location>
    </subcellularLocation>
</comment>
<comment type="similarity">
    <text evidence="2 9 10">Belongs to the triosephosphate isomerase family.</text>
</comment>
<dbReference type="GO" id="GO:0004807">
    <property type="term" value="F:triose-phosphate isomerase activity"/>
    <property type="evidence" value="ECO:0007669"/>
    <property type="project" value="UniProtKB-UniRule"/>
</dbReference>
<dbReference type="CDD" id="cd00311">
    <property type="entry name" value="TIM"/>
    <property type="match status" value="1"/>
</dbReference>
<reference evidence="11 12" key="1">
    <citation type="submission" date="2019-03" db="EMBL/GenBank/DDBJ databases">
        <title>Genomic Encyclopedia of Archaeal and Bacterial Type Strains, Phase II (KMG-II): from individual species to whole genera.</title>
        <authorList>
            <person name="Goeker M."/>
        </authorList>
    </citation>
    <scope>NUCLEOTIDE SEQUENCE [LARGE SCALE GENOMIC DNA]</scope>
    <source>
        <strain evidence="11 12">ATCC 35214</strain>
    </source>
</reference>
<dbReference type="InterPro" id="IPR020861">
    <property type="entry name" value="Triosephosphate_isomerase_AS"/>
</dbReference>
<feature type="binding site" evidence="9">
    <location>
        <begin position="227"/>
        <end position="228"/>
    </location>
    <ligand>
        <name>substrate</name>
    </ligand>
</feature>
<comment type="pathway">
    <text evidence="9 10">Carbohydrate biosynthesis; gluconeogenesis.</text>
</comment>
<keyword evidence="5 9" id="KW-0312">Gluconeogenesis</keyword>
<keyword evidence="7 9" id="KW-0324">Glycolysis</keyword>
<dbReference type="NCBIfam" id="TIGR00419">
    <property type="entry name" value="tim"/>
    <property type="match status" value="1"/>
</dbReference>
<dbReference type="SUPFAM" id="SSF51351">
    <property type="entry name" value="Triosephosphate isomerase (TIM)"/>
    <property type="match status" value="1"/>
</dbReference>
<evidence type="ECO:0000256" key="7">
    <source>
        <dbReference type="ARBA" id="ARBA00023152"/>
    </source>
</evidence>
<evidence type="ECO:0000313" key="12">
    <source>
        <dbReference type="Proteomes" id="UP000295757"/>
    </source>
</evidence>
<comment type="pathway">
    <text evidence="1 9 10">Carbohydrate degradation; glycolysis; D-glyceraldehyde 3-phosphate from glycerone phosphate: step 1/1.</text>
</comment>
<organism evidence="11 12">
    <name type="scientific">Mycoplasmopsis mustelae</name>
    <dbReference type="NCBI Taxonomy" id="171289"/>
    <lineage>
        <taxon>Bacteria</taxon>
        <taxon>Bacillati</taxon>
        <taxon>Mycoplasmatota</taxon>
        <taxon>Mycoplasmoidales</taxon>
        <taxon>Metamycoplasmataceae</taxon>
        <taxon>Mycoplasmopsis</taxon>
    </lineage>
</organism>
<dbReference type="FunFam" id="3.20.20.70:FF:000016">
    <property type="entry name" value="Triosephosphate isomerase"/>
    <property type="match status" value="1"/>
</dbReference>
<proteinExistence type="inferred from homology"/>
<keyword evidence="6 9" id="KW-0963">Cytoplasm</keyword>
<dbReference type="AlphaFoldDB" id="A0A4R7UF51"/>
<dbReference type="PROSITE" id="PS51440">
    <property type="entry name" value="TIM_2"/>
    <property type="match status" value="1"/>
</dbReference>
<dbReference type="UniPathway" id="UPA00109">
    <property type="reaction ID" value="UER00189"/>
</dbReference>
<comment type="caution">
    <text evidence="11">The sequence shown here is derived from an EMBL/GenBank/DDBJ whole genome shotgun (WGS) entry which is preliminary data.</text>
</comment>
<comment type="subunit">
    <text evidence="9 10">Homodimer.</text>
</comment>
<evidence type="ECO:0000256" key="2">
    <source>
        <dbReference type="ARBA" id="ARBA00007422"/>
    </source>
</evidence>
<dbReference type="EC" id="5.3.1.1" evidence="3 9"/>
<keyword evidence="8 9" id="KW-0413">Isomerase</keyword>
<keyword evidence="12" id="KW-1185">Reference proteome</keyword>
<dbReference type="PANTHER" id="PTHR21139:SF42">
    <property type="entry name" value="TRIOSEPHOSPHATE ISOMERASE"/>
    <property type="match status" value="1"/>
</dbReference>
<dbReference type="InterPro" id="IPR035990">
    <property type="entry name" value="TIM_sf"/>
</dbReference>
<dbReference type="GO" id="GO:0006096">
    <property type="term" value="P:glycolytic process"/>
    <property type="evidence" value="ECO:0007669"/>
    <property type="project" value="UniProtKB-UniRule"/>
</dbReference>
<evidence type="ECO:0000256" key="8">
    <source>
        <dbReference type="ARBA" id="ARBA00023235"/>
    </source>
</evidence>
<comment type="function">
    <text evidence="9">Involved in the gluconeogenesis. Catalyzes stereospecifically the conversion of dihydroxyacetone phosphate (DHAP) to D-glyceraldehyde-3-phosphate (G3P).</text>
</comment>
<dbReference type="Pfam" id="PF00121">
    <property type="entry name" value="TIM"/>
    <property type="match status" value="1"/>
</dbReference>
<dbReference type="HAMAP" id="MF_00147_B">
    <property type="entry name" value="TIM_B"/>
    <property type="match status" value="1"/>
</dbReference>
<dbReference type="EMBL" id="SOCN01000001">
    <property type="protein sequence ID" value="TDV24255.1"/>
    <property type="molecule type" value="Genomic_DNA"/>
</dbReference>
<feature type="binding site" evidence="9">
    <location>
        <begin position="9"/>
        <end position="11"/>
    </location>
    <ligand>
        <name>substrate</name>
    </ligand>
</feature>
<evidence type="ECO:0000313" key="11">
    <source>
        <dbReference type="EMBL" id="TDV24255.1"/>
    </source>
</evidence>
<dbReference type="OrthoDB" id="9809429at2"/>
<dbReference type="InterPro" id="IPR013785">
    <property type="entry name" value="Aldolase_TIM"/>
</dbReference>
<dbReference type="UniPathway" id="UPA00138"/>
<evidence type="ECO:0000256" key="3">
    <source>
        <dbReference type="ARBA" id="ARBA00011940"/>
    </source>
</evidence>
<evidence type="ECO:0000256" key="1">
    <source>
        <dbReference type="ARBA" id="ARBA00004680"/>
    </source>
</evidence>
<dbReference type="Gene3D" id="3.20.20.70">
    <property type="entry name" value="Aldolase class I"/>
    <property type="match status" value="1"/>
</dbReference>
<feature type="active site" description="Electrophile" evidence="9">
    <location>
        <position position="99"/>
    </location>
</feature>
<comment type="catalytic activity">
    <reaction evidence="9 10">
        <text>D-glyceraldehyde 3-phosphate = dihydroxyacetone phosphate</text>
        <dbReference type="Rhea" id="RHEA:18585"/>
        <dbReference type="ChEBI" id="CHEBI:57642"/>
        <dbReference type="ChEBI" id="CHEBI:59776"/>
        <dbReference type="EC" id="5.3.1.1"/>
    </reaction>
</comment>
<dbReference type="GO" id="GO:0006094">
    <property type="term" value="P:gluconeogenesis"/>
    <property type="evidence" value="ECO:0007669"/>
    <property type="project" value="UniProtKB-UniRule"/>
</dbReference>
<dbReference type="PANTHER" id="PTHR21139">
    <property type="entry name" value="TRIOSEPHOSPHATE ISOMERASE"/>
    <property type="match status" value="1"/>
</dbReference>
<gene>
    <name evidence="9" type="primary">tpiA</name>
    <name evidence="11" type="ORF">BCF59_0208</name>
</gene>
<evidence type="ECO:0000256" key="9">
    <source>
        <dbReference type="HAMAP-Rule" id="MF_00147"/>
    </source>
</evidence>
<feature type="active site" description="Proton acceptor" evidence="9">
    <location>
        <position position="168"/>
    </location>
</feature>
<evidence type="ECO:0000256" key="5">
    <source>
        <dbReference type="ARBA" id="ARBA00022432"/>
    </source>
</evidence>
<evidence type="ECO:0000256" key="4">
    <source>
        <dbReference type="ARBA" id="ARBA00019397"/>
    </source>
</evidence>
<protein>
    <recommendedName>
        <fullName evidence="4 9">Triosephosphate isomerase</fullName>
        <shortName evidence="9">TIM</shortName>
        <shortName evidence="9">TPI</shortName>
        <ecNumber evidence="3 9">5.3.1.1</ecNumber>
    </recommendedName>
    <alternativeName>
        <fullName evidence="9">Triose-phosphate isomerase</fullName>
    </alternativeName>
</protein>
<evidence type="ECO:0000256" key="10">
    <source>
        <dbReference type="RuleBase" id="RU363013"/>
    </source>
</evidence>
<feature type="binding site" evidence="9">
    <location>
        <position position="174"/>
    </location>
    <ligand>
        <name>substrate</name>
    </ligand>
</feature>
<sequence length="244" mass="26983">MNKKLIIGNWKMNKTFSETQAFLKEFAIEFQQKQHLVTSNVEFAIAMPFVNLAAFQSNRVEKLYLAAQDVSAHVSGAYTGEVSADMLKELNAKFVILGHSERRSYHKETDELVNTKAKLVLEKGLTPVICVGETLQEYEQGLTKEVVKKQILGSLKGLDFTKIVVAYEPIWAIGTGKVATPQIAQDVCAYIHQLTSDSLVVQYGGSVSPDNILELSNQKDINGFLVGGASLQVDSFIKLLTLKK</sequence>
<accession>A0A4R7UF51</accession>
<dbReference type="PROSITE" id="PS00171">
    <property type="entry name" value="TIM_1"/>
    <property type="match status" value="1"/>
</dbReference>
<feature type="binding site" evidence="9">
    <location>
        <position position="206"/>
    </location>
    <ligand>
        <name>substrate</name>
    </ligand>
</feature>
<dbReference type="GO" id="GO:0046166">
    <property type="term" value="P:glyceraldehyde-3-phosphate biosynthetic process"/>
    <property type="evidence" value="ECO:0007669"/>
    <property type="project" value="TreeGrafter"/>
</dbReference>
<dbReference type="InterPro" id="IPR022896">
    <property type="entry name" value="TrioseP_Isoase_bac/euk"/>
</dbReference>
<dbReference type="GO" id="GO:0019563">
    <property type="term" value="P:glycerol catabolic process"/>
    <property type="evidence" value="ECO:0007669"/>
    <property type="project" value="TreeGrafter"/>
</dbReference>
<evidence type="ECO:0000256" key="6">
    <source>
        <dbReference type="ARBA" id="ARBA00022490"/>
    </source>
</evidence>
<dbReference type="Proteomes" id="UP000295757">
    <property type="component" value="Unassembled WGS sequence"/>
</dbReference>
<dbReference type="RefSeq" id="WP_134110392.1">
    <property type="nucleotide sequence ID" value="NZ_SOCN01000001.1"/>
</dbReference>
<name>A0A4R7UF51_9BACT</name>
<dbReference type="InterPro" id="IPR000652">
    <property type="entry name" value="Triosephosphate_isomerase"/>
</dbReference>
<dbReference type="GO" id="GO:0005829">
    <property type="term" value="C:cytosol"/>
    <property type="evidence" value="ECO:0007669"/>
    <property type="project" value="TreeGrafter"/>
</dbReference>